<name>A0AB35WYP8_9PSED</name>
<reference evidence="5 6" key="1">
    <citation type="submission" date="2024-01" db="EMBL/GenBank/DDBJ databases">
        <title>Unpublished Manusciprt.</title>
        <authorList>
            <person name="Duman M."/>
            <person name="Valdes E.G."/>
            <person name="Ajmi N."/>
            <person name="Altun S."/>
            <person name="Saticioglu I.B."/>
        </authorList>
    </citation>
    <scope>NUCLEOTIDE SEQUENCE [LARGE SCALE GENOMIC DNA]</scope>
    <source>
        <strain evidence="5 6">120P</strain>
    </source>
</reference>
<dbReference type="AlphaFoldDB" id="A0AB35WYP8"/>
<dbReference type="SUPFAM" id="SSF103088">
    <property type="entry name" value="OmpA-like"/>
    <property type="match status" value="1"/>
</dbReference>
<dbReference type="Gene3D" id="3.40.190.10">
    <property type="entry name" value="Periplasmic binding protein-like II"/>
    <property type="match status" value="2"/>
</dbReference>
<feature type="domain" description="OmpA-like" evidence="4">
    <location>
        <begin position="326"/>
        <end position="440"/>
    </location>
</feature>
<dbReference type="Proteomes" id="UP001307839">
    <property type="component" value="Unassembled WGS sequence"/>
</dbReference>
<dbReference type="CDD" id="cd07185">
    <property type="entry name" value="OmpA_C-like"/>
    <property type="match status" value="1"/>
</dbReference>
<protein>
    <submittedName>
        <fullName evidence="5">Phosphate ABC transporter substrate-binding/OmpA family protein</fullName>
    </submittedName>
</protein>
<evidence type="ECO:0000256" key="1">
    <source>
        <dbReference type="ARBA" id="ARBA00022729"/>
    </source>
</evidence>
<evidence type="ECO:0000259" key="4">
    <source>
        <dbReference type="PROSITE" id="PS51123"/>
    </source>
</evidence>
<dbReference type="PANTHER" id="PTHR30570">
    <property type="entry name" value="PERIPLASMIC PHOSPHATE BINDING COMPONENT OF PHOSPHATE ABC TRANSPORTER"/>
    <property type="match status" value="1"/>
</dbReference>
<dbReference type="InterPro" id="IPR050811">
    <property type="entry name" value="Phosphate_ABC_transporter"/>
</dbReference>
<keyword evidence="6" id="KW-1185">Reference proteome</keyword>
<gene>
    <name evidence="5" type="ORF">V0R53_19255</name>
</gene>
<dbReference type="Pfam" id="PF00691">
    <property type="entry name" value="OmpA"/>
    <property type="match status" value="1"/>
</dbReference>
<feature type="chain" id="PRO_5044319284" evidence="3">
    <location>
        <begin position="20"/>
        <end position="440"/>
    </location>
</feature>
<comment type="caution">
    <text evidence="5">The sequence shown here is derived from an EMBL/GenBank/DDBJ whole genome shotgun (WGS) entry which is preliminary data.</text>
</comment>
<dbReference type="PANTHER" id="PTHR30570:SF1">
    <property type="entry name" value="PHOSPHATE-BINDING PROTEIN PSTS"/>
    <property type="match status" value="1"/>
</dbReference>
<evidence type="ECO:0000313" key="5">
    <source>
        <dbReference type="EMBL" id="MEE1868524.1"/>
    </source>
</evidence>
<evidence type="ECO:0000256" key="2">
    <source>
        <dbReference type="PROSITE-ProRule" id="PRU00473"/>
    </source>
</evidence>
<sequence>MLRHLSLFLACLLPIFACATTDESVLLRIQGSNTIGATLAPALVKGLLEAQGARQIMVDSTETANELRVRAVDSQGKAVRIDIAAHGSSTGFTALKTGQADLAAASRPIKPNELSELRALGDLNNTSAEQIIGLDGVAVIVHPDNPLPQLSIAQLAGIFAGKITTWDELGLGKGAIHLYARDDRSGTFETFKALVLDPAAQTLALAAQRFESADQLTRGVLADRQAIGFSSLASVHGAKVLAIADGASRPMLPSPTLVASEDYPLSRRLYFYLPPLQPAPWALALVEFAQSPKGQAIVTGNGFVGQQIHASQVPATDEMPASYRTLARNAQRLSVNFRFQEGNANLDNKAIRDVQRLVEFLRHNNKLDRDVVLVGFGDAKPDPERASLLSRLRAMAVRRELARQGVTLREVVGMGDDLPVATNSDEEGRIRNRRVEVWVY</sequence>
<evidence type="ECO:0000256" key="3">
    <source>
        <dbReference type="SAM" id="SignalP"/>
    </source>
</evidence>
<accession>A0AB35WYP8</accession>
<dbReference type="Pfam" id="PF12849">
    <property type="entry name" value="PBP_like_2"/>
    <property type="match status" value="1"/>
</dbReference>
<proteinExistence type="predicted"/>
<dbReference type="InterPro" id="IPR006665">
    <property type="entry name" value="OmpA-like"/>
</dbReference>
<organism evidence="5 6">
    <name type="scientific">Pseudomonas auratipiscis</name>
    <dbReference type="NCBI Taxonomy" id="3115853"/>
    <lineage>
        <taxon>Bacteria</taxon>
        <taxon>Pseudomonadati</taxon>
        <taxon>Pseudomonadota</taxon>
        <taxon>Gammaproteobacteria</taxon>
        <taxon>Pseudomonadales</taxon>
        <taxon>Pseudomonadaceae</taxon>
        <taxon>Pseudomonas</taxon>
    </lineage>
</organism>
<keyword evidence="1 3" id="KW-0732">Signal</keyword>
<dbReference type="InterPro" id="IPR024370">
    <property type="entry name" value="PBP_domain"/>
</dbReference>
<dbReference type="PROSITE" id="PS51123">
    <property type="entry name" value="OMPA_2"/>
    <property type="match status" value="1"/>
</dbReference>
<dbReference type="SUPFAM" id="SSF53850">
    <property type="entry name" value="Periplasmic binding protein-like II"/>
    <property type="match status" value="1"/>
</dbReference>
<dbReference type="InterPro" id="IPR036737">
    <property type="entry name" value="OmpA-like_sf"/>
</dbReference>
<evidence type="ECO:0000313" key="6">
    <source>
        <dbReference type="Proteomes" id="UP001307839"/>
    </source>
</evidence>
<dbReference type="GO" id="GO:0016020">
    <property type="term" value="C:membrane"/>
    <property type="evidence" value="ECO:0007669"/>
    <property type="project" value="UniProtKB-UniRule"/>
</dbReference>
<feature type="signal peptide" evidence="3">
    <location>
        <begin position="1"/>
        <end position="19"/>
    </location>
</feature>
<keyword evidence="2" id="KW-0472">Membrane</keyword>
<dbReference type="CDD" id="cd13653">
    <property type="entry name" value="PBP2_phosphate_like_1"/>
    <property type="match status" value="1"/>
</dbReference>
<dbReference type="Gene3D" id="3.30.1330.60">
    <property type="entry name" value="OmpA-like domain"/>
    <property type="match status" value="1"/>
</dbReference>
<dbReference type="EMBL" id="JAZDQP010000014">
    <property type="protein sequence ID" value="MEE1868524.1"/>
    <property type="molecule type" value="Genomic_DNA"/>
</dbReference>
<dbReference type="RefSeq" id="WP_330080301.1">
    <property type="nucleotide sequence ID" value="NZ_JAZDCU010000012.1"/>
</dbReference>